<dbReference type="GO" id="GO:0003725">
    <property type="term" value="F:double-stranded RNA binding"/>
    <property type="evidence" value="ECO:0007669"/>
    <property type="project" value="InterPro"/>
</dbReference>
<gene>
    <name evidence="2" type="ORF">P5673_000732</name>
</gene>
<dbReference type="GO" id="GO:0004860">
    <property type="term" value="F:protein kinase inhibitor activity"/>
    <property type="evidence" value="ECO:0007669"/>
    <property type="project" value="TreeGrafter"/>
</dbReference>
<organism evidence="2 3">
    <name type="scientific">Acropora cervicornis</name>
    <name type="common">Staghorn coral</name>
    <dbReference type="NCBI Taxonomy" id="6130"/>
    <lineage>
        <taxon>Eukaryota</taxon>
        <taxon>Metazoa</taxon>
        <taxon>Cnidaria</taxon>
        <taxon>Anthozoa</taxon>
        <taxon>Hexacorallia</taxon>
        <taxon>Scleractinia</taxon>
        <taxon>Astrocoeniina</taxon>
        <taxon>Acroporidae</taxon>
        <taxon>Acropora</taxon>
    </lineage>
</organism>
<evidence type="ECO:0000256" key="1">
    <source>
        <dbReference type="SAM" id="MobiDB-lite"/>
    </source>
</evidence>
<feature type="region of interest" description="Disordered" evidence="1">
    <location>
        <begin position="103"/>
        <end position="160"/>
    </location>
</feature>
<name>A0AAD9VI34_ACRCE</name>
<accession>A0AAD9VI34</accession>
<feature type="compositionally biased region" description="Basic residues" evidence="1">
    <location>
        <begin position="107"/>
        <end position="119"/>
    </location>
</feature>
<feature type="compositionally biased region" description="Acidic residues" evidence="1">
    <location>
        <begin position="139"/>
        <end position="151"/>
    </location>
</feature>
<dbReference type="PANTHER" id="PTHR13507">
    <property type="entry name" value="PRKR-INTERACTING PROTEIN 1"/>
    <property type="match status" value="1"/>
</dbReference>
<evidence type="ECO:0000313" key="2">
    <source>
        <dbReference type="EMBL" id="KAK2574550.1"/>
    </source>
</evidence>
<dbReference type="GO" id="GO:0019901">
    <property type="term" value="F:protein kinase binding"/>
    <property type="evidence" value="ECO:0007669"/>
    <property type="project" value="TreeGrafter"/>
</dbReference>
<reference evidence="2" key="2">
    <citation type="journal article" date="2023" name="Science">
        <title>Genomic signatures of disease resistance in endangered staghorn corals.</title>
        <authorList>
            <person name="Vollmer S.V."/>
            <person name="Selwyn J.D."/>
            <person name="Despard B.A."/>
            <person name="Roesel C.L."/>
        </authorList>
    </citation>
    <scope>NUCLEOTIDE SEQUENCE</scope>
    <source>
        <strain evidence="2">K2</strain>
    </source>
</reference>
<keyword evidence="3" id="KW-1185">Reference proteome</keyword>
<proteinExistence type="predicted"/>
<reference evidence="2" key="1">
    <citation type="journal article" date="2023" name="G3 (Bethesda)">
        <title>Whole genome assembly and annotation of the endangered Caribbean coral Acropora cervicornis.</title>
        <authorList>
            <person name="Selwyn J.D."/>
            <person name="Vollmer S.V."/>
        </authorList>
    </citation>
    <scope>NUCLEOTIDE SEQUENCE</scope>
    <source>
        <strain evidence="2">K2</strain>
    </source>
</reference>
<evidence type="ECO:0000313" key="3">
    <source>
        <dbReference type="Proteomes" id="UP001249851"/>
    </source>
</evidence>
<dbReference type="EMBL" id="JARQWQ010000001">
    <property type="protein sequence ID" value="KAK2574550.1"/>
    <property type="molecule type" value="Genomic_DNA"/>
</dbReference>
<feature type="region of interest" description="Disordered" evidence="1">
    <location>
        <begin position="1"/>
        <end position="24"/>
    </location>
</feature>
<dbReference type="InterPro" id="IPR009548">
    <property type="entry name" value="Prkrip1"/>
</dbReference>
<comment type="caution">
    <text evidence="2">The sequence shown here is derived from an EMBL/GenBank/DDBJ whole genome shotgun (WGS) entry which is preliminary data.</text>
</comment>
<dbReference type="GO" id="GO:0005730">
    <property type="term" value="C:nucleolus"/>
    <property type="evidence" value="ECO:0007669"/>
    <property type="project" value="TreeGrafter"/>
</dbReference>
<dbReference type="Proteomes" id="UP001249851">
    <property type="component" value="Unassembled WGS sequence"/>
</dbReference>
<dbReference type="PANTHER" id="PTHR13507:SF0">
    <property type="entry name" value="PRKR-INTERACTING PROTEIN 1"/>
    <property type="match status" value="1"/>
</dbReference>
<dbReference type="Pfam" id="PF06658">
    <property type="entry name" value="DUF1168"/>
    <property type="match status" value="1"/>
</dbReference>
<sequence length="160" mass="18415">MADNEANNSPKEKSSEKLVIPRSATEMQRRKLEKLMKDPDKTVSIPDRSKEWKPGEAPEFVRFVMGSSAGAGSGEFHVYRATRRREYNRVAYIDRMAEQRNHDFFFRLRRKQKKSGAKRKKDETKKGDDGNDQGQAGSSEDDNDDENDEYEEPHFVIGGL</sequence>
<dbReference type="AlphaFoldDB" id="A0AAD9VI34"/>
<feature type="compositionally biased region" description="Basic and acidic residues" evidence="1">
    <location>
        <begin position="120"/>
        <end position="129"/>
    </location>
</feature>
<protein>
    <submittedName>
        <fullName evidence="2">PRKR-interacting protein 1-like protein</fullName>
    </submittedName>
</protein>